<reference evidence="2 3" key="1">
    <citation type="submission" date="2021-06" db="EMBL/GenBank/DDBJ databases">
        <authorList>
            <person name="Palmer J.M."/>
        </authorList>
    </citation>
    <scope>NUCLEOTIDE SEQUENCE [LARGE SCALE GENOMIC DNA]</scope>
    <source>
        <strain evidence="2 3">GA_2019</strain>
        <tissue evidence="2">Muscle</tissue>
    </source>
</reference>
<accession>A0ABV0NWC2</accession>
<sequence length="109" mass="12235">MLNSLRYFFGTSGLYFLTVGRLERGGDIRQMSPGPELEPGTAASRTVASVYGRALNPHTISAAAMLNSLNKLLFVHLYSAIVKHHRTRRKQQDLLPLPTRRRKSLQLDS</sequence>
<keyword evidence="3" id="KW-1185">Reference proteome</keyword>
<evidence type="ECO:0000313" key="3">
    <source>
        <dbReference type="Proteomes" id="UP001476798"/>
    </source>
</evidence>
<feature type="region of interest" description="Disordered" evidence="1">
    <location>
        <begin position="88"/>
        <end position="109"/>
    </location>
</feature>
<evidence type="ECO:0000256" key="1">
    <source>
        <dbReference type="SAM" id="MobiDB-lite"/>
    </source>
</evidence>
<organism evidence="2 3">
    <name type="scientific">Goodea atripinnis</name>
    <dbReference type="NCBI Taxonomy" id="208336"/>
    <lineage>
        <taxon>Eukaryota</taxon>
        <taxon>Metazoa</taxon>
        <taxon>Chordata</taxon>
        <taxon>Craniata</taxon>
        <taxon>Vertebrata</taxon>
        <taxon>Euteleostomi</taxon>
        <taxon>Actinopterygii</taxon>
        <taxon>Neopterygii</taxon>
        <taxon>Teleostei</taxon>
        <taxon>Neoteleostei</taxon>
        <taxon>Acanthomorphata</taxon>
        <taxon>Ovalentaria</taxon>
        <taxon>Atherinomorphae</taxon>
        <taxon>Cyprinodontiformes</taxon>
        <taxon>Goodeidae</taxon>
        <taxon>Goodea</taxon>
    </lineage>
</organism>
<evidence type="ECO:0000313" key="2">
    <source>
        <dbReference type="EMBL" id="MEQ2174522.1"/>
    </source>
</evidence>
<dbReference type="Proteomes" id="UP001476798">
    <property type="component" value="Unassembled WGS sequence"/>
</dbReference>
<name>A0ABV0NWC2_9TELE</name>
<feature type="compositionally biased region" description="Basic residues" evidence="1">
    <location>
        <begin position="99"/>
        <end position="109"/>
    </location>
</feature>
<dbReference type="EMBL" id="JAHRIO010050450">
    <property type="protein sequence ID" value="MEQ2174522.1"/>
    <property type="molecule type" value="Genomic_DNA"/>
</dbReference>
<gene>
    <name evidence="2" type="ORF">GOODEAATRI_008797</name>
</gene>
<proteinExistence type="predicted"/>
<comment type="caution">
    <text evidence="2">The sequence shown here is derived from an EMBL/GenBank/DDBJ whole genome shotgun (WGS) entry which is preliminary data.</text>
</comment>
<protein>
    <submittedName>
        <fullName evidence="2">Uncharacterized protein</fullName>
    </submittedName>
</protein>